<feature type="domain" description="Dynein axonemal assembly factor 11-like CS" evidence="10">
    <location>
        <begin position="245"/>
        <end position="365"/>
    </location>
</feature>
<dbReference type="GO" id="GO:0005737">
    <property type="term" value="C:cytoplasm"/>
    <property type="evidence" value="ECO:0007669"/>
    <property type="project" value="UniProtKB-SubCell"/>
</dbReference>
<dbReference type="Pfam" id="PF14580">
    <property type="entry name" value="LRR_9"/>
    <property type="match status" value="1"/>
</dbReference>
<feature type="region of interest" description="Disordered" evidence="9">
    <location>
        <begin position="422"/>
        <end position="498"/>
    </location>
</feature>
<feature type="compositionally biased region" description="Polar residues" evidence="9">
    <location>
        <begin position="195"/>
        <end position="208"/>
    </location>
</feature>
<evidence type="ECO:0000256" key="6">
    <source>
        <dbReference type="ARBA" id="ARBA00023069"/>
    </source>
</evidence>
<comment type="similarity">
    <text evidence="8">Belongs to the tilB family.</text>
</comment>
<gene>
    <name evidence="11" type="ORF">Fcan01_13888</name>
</gene>
<keyword evidence="12" id="KW-1185">Reference proteome</keyword>
<dbReference type="PANTHER" id="PTHR18849:SF0">
    <property type="entry name" value="CILIA- AND FLAGELLA-ASSOCIATED PROTEIN 410-RELATED"/>
    <property type="match status" value="1"/>
</dbReference>
<feature type="region of interest" description="Disordered" evidence="9">
    <location>
        <begin position="182"/>
        <end position="281"/>
    </location>
</feature>
<dbReference type="InterPro" id="IPR056496">
    <property type="entry name" value="CS_DNAAF11_C"/>
</dbReference>
<dbReference type="InterPro" id="IPR032675">
    <property type="entry name" value="LRR_dom_sf"/>
</dbReference>
<dbReference type="OMA" id="HCARIED"/>
<proteinExistence type="inferred from homology"/>
<dbReference type="EMBL" id="LNIX01000007">
    <property type="protein sequence ID" value="OXA52094.1"/>
    <property type="molecule type" value="Genomic_DNA"/>
</dbReference>
<dbReference type="FunFam" id="3.80.10.10:FF:000052">
    <property type="entry name" value="Leucine rich repeat containing 6"/>
    <property type="match status" value="1"/>
</dbReference>
<evidence type="ECO:0000313" key="12">
    <source>
        <dbReference type="Proteomes" id="UP000198287"/>
    </source>
</evidence>
<evidence type="ECO:0000259" key="10">
    <source>
        <dbReference type="Pfam" id="PF23602"/>
    </source>
</evidence>
<evidence type="ECO:0000256" key="8">
    <source>
        <dbReference type="ARBA" id="ARBA00049982"/>
    </source>
</evidence>
<name>A0A226E4Y4_FOLCA</name>
<evidence type="ECO:0000256" key="4">
    <source>
        <dbReference type="ARBA" id="ARBA00022614"/>
    </source>
</evidence>
<dbReference type="SUPFAM" id="SSF52058">
    <property type="entry name" value="L domain-like"/>
    <property type="match status" value="1"/>
</dbReference>
<accession>A0A226E4Y4</accession>
<dbReference type="OrthoDB" id="10250990at2759"/>
<dbReference type="Pfam" id="PF23602">
    <property type="entry name" value="CS_DNAAF11_C"/>
    <property type="match status" value="1"/>
</dbReference>
<dbReference type="Gene3D" id="3.80.10.10">
    <property type="entry name" value="Ribonuclease Inhibitor"/>
    <property type="match status" value="1"/>
</dbReference>
<organism evidence="11 12">
    <name type="scientific">Folsomia candida</name>
    <name type="common">Springtail</name>
    <dbReference type="NCBI Taxonomy" id="158441"/>
    <lineage>
        <taxon>Eukaryota</taxon>
        <taxon>Metazoa</taxon>
        <taxon>Ecdysozoa</taxon>
        <taxon>Arthropoda</taxon>
        <taxon>Hexapoda</taxon>
        <taxon>Collembola</taxon>
        <taxon>Entomobryomorpha</taxon>
        <taxon>Isotomoidea</taxon>
        <taxon>Isotomidae</taxon>
        <taxon>Proisotominae</taxon>
        <taxon>Folsomia</taxon>
    </lineage>
</organism>
<dbReference type="STRING" id="158441.A0A226E4Y4"/>
<dbReference type="PROSITE" id="PS51450">
    <property type="entry name" value="LRR"/>
    <property type="match status" value="3"/>
</dbReference>
<evidence type="ECO:0000256" key="3">
    <source>
        <dbReference type="ARBA" id="ARBA00022490"/>
    </source>
</evidence>
<evidence type="ECO:0000256" key="9">
    <source>
        <dbReference type="SAM" id="MobiDB-lite"/>
    </source>
</evidence>
<keyword evidence="6" id="KW-0969">Cilium</keyword>
<feature type="compositionally biased region" description="Acidic residues" evidence="9">
    <location>
        <begin position="219"/>
        <end position="230"/>
    </location>
</feature>
<reference evidence="11 12" key="1">
    <citation type="submission" date="2015-12" db="EMBL/GenBank/DDBJ databases">
        <title>The genome of Folsomia candida.</title>
        <authorList>
            <person name="Faddeeva A."/>
            <person name="Derks M.F."/>
            <person name="Anvar Y."/>
            <person name="Smit S."/>
            <person name="Van Straalen N."/>
            <person name="Roelofs D."/>
        </authorList>
    </citation>
    <scope>NUCLEOTIDE SEQUENCE [LARGE SCALE GENOMIC DNA]</scope>
    <source>
        <strain evidence="11 12">VU population</strain>
        <tissue evidence="11">Whole body</tissue>
    </source>
</reference>
<dbReference type="SMART" id="SM00365">
    <property type="entry name" value="LRR_SD22"/>
    <property type="match status" value="2"/>
</dbReference>
<feature type="compositionally biased region" description="Basic and acidic residues" evidence="9">
    <location>
        <begin position="249"/>
        <end position="259"/>
    </location>
</feature>
<dbReference type="PANTHER" id="PTHR18849">
    <property type="entry name" value="LEUCINE RICH REPEAT PROTEIN"/>
    <property type="match status" value="1"/>
</dbReference>
<dbReference type="Proteomes" id="UP000198287">
    <property type="component" value="Unassembled WGS sequence"/>
</dbReference>
<keyword evidence="3" id="KW-0963">Cytoplasm</keyword>
<keyword evidence="4" id="KW-0433">Leucine-rich repeat</keyword>
<evidence type="ECO:0000256" key="5">
    <source>
        <dbReference type="ARBA" id="ARBA00022737"/>
    </source>
</evidence>
<feature type="compositionally biased region" description="Polar residues" evidence="9">
    <location>
        <begin position="231"/>
        <end position="247"/>
    </location>
</feature>
<evidence type="ECO:0000256" key="1">
    <source>
        <dbReference type="ARBA" id="ARBA00004138"/>
    </source>
</evidence>
<dbReference type="AlphaFoldDB" id="A0A226E4Y4"/>
<evidence type="ECO:0000256" key="7">
    <source>
        <dbReference type="ARBA" id="ARBA00023273"/>
    </source>
</evidence>
<evidence type="ECO:0000256" key="2">
    <source>
        <dbReference type="ARBA" id="ARBA00004496"/>
    </source>
</evidence>
<comment type="caution">
    <text evidence="11">The sequence shown here is derived from an EMBL/GenBank/DDBJ whole genome shotgun (WGS) entry which is preliminary data.</text>
</comment>
<dbReference type="InterPro" id="IPR001611">
    <property type="entry name" value="Leu-rich_rpt"/>
</dbReference>
<keyword evidence="5" id="KW-0677">Repeat</keyword>
<keyword evidence="7" id="KW-0966">Cell projection</keyword>
<dbReference type="GO" id="GO:0005929">
    <property type="term" value="C:cilium"/>
    <property type="evidence" value="ECO:0007669"/>
    <property type="project" value="UniProtKB-SubCell"/>
</dbReference>
<protein>
    <submittedName>
        <fullName evidence="11">Protein tilB</fullName>
    </submittedName>
</protein>
<comment type="subcellular location">
    <subcellularLocation>
        <location evidence="1">Cell projection</location>
        <location evidence="1">Cilium</location>
    </subcellularLocation>
    <subcellularLocation>
        <location evidence="2">Cytoplasm</location>
    </subcellularLocation>
</comment>
<dbReference type="GO" id="GO:0036158">
    <property type="term" value="P:outer dynein arm assembly"/>
    <property type="evidence" value="ECO:0007669"/>
    <property type="project" value="TreeGrafter"/>
</dbReference>
<evidence type="ECO:0000313" key="11">
    <source>
        <dbReference type="EMBL" id="OXA52094.1"/>
    </source>
</evidence>
<sequence length="498" mass="55752">MGKITVELIRRRAEHNEGDIQSLEEISLHQEKLERIELLDRVCRNLKILLMQNNSISKIENVSRLKNLEYLNLALNMVEKIENLEGCESLKKLDLTLNFVGDISSVVNLSPNYYLEQLYMVGNPCHDFPGYRAYIITVLPQLKQLDGVEITKSERFLARQTFQETEATILLHQDAYLRERDQGKLPSGNDESKNNNESTPTNPKMTKVSSEKVTKISVVEDEEDIDDDETFWSQMTENTPEARSAMNQRLEKQDAEKAASKKSPLAKPKFPRRLETDDGRPLNINEPKLSFILHDEVERNQIVLDLAVPRFLCITLIDADVQPTYVRVTVKGKIFQLVLPEEVRPDSSYAQRSQTTGHLIVTMPKVHEHSTLVWRGGSGPLIELGKGGNKKLSVVASSQKIVDTTPAPLDGNRDIKVVKQVPSKPQKVGSVGKASPRGSDAFSVPVLSPTAATPPPNMTSPKTGKKKSGNKTVKAKGNNDLSKNYPSRWNVDDVPALM</sequence>